<proteinExistence type="predicted"/>
<dbReference type="AlphaFoldDB" id="O53051"/>
<gene>
    <name evidence="1" type="primary">ORF2</name>
</gene>
<name>O53051_9BACT</name>
<reference evidence="1" key="1">
    <citation type="journal article" date="1998" name="Appl. Environ. Microbiol.">
        <title>Molecular cloning, sequencing, and expression of a chemoreceptor gene from Leptospirillum ferrooxidans.</title>
        <authorList>
            <person name="Delgado M."/>
            <person name="Toledo H."/>
            <person name="Jerez C.A."/>
        </authorList>
    </citation>
    <scope>NUCLEOTIDE SEQUENCE</scope>
    <source>
        <strain evidence="1">Z2</strain>
    </source>
</reference>
<accession>O53051</accession>
<evidence type="ECO:0000313" key="1">
    <source>
        <dbReference type="EMBL" id="CAA05368.1"/>
    </source>
</evidence>
<organism evidence="1">
    <name type="scientific">Leptospirillum ferrooxidans</name>
    <dbReference type="NCBI Taxonomy" id="180"/>
    <lineage>
        <taxon>Bacteria</taxon>
        <taxon>Pseudomonadati</taxon>
        <taxon>Nitrospirota</taxon>
        <taxon>Nitrospiria</taxon>
        <taxon>Nitrospirales</taxon>
        <taxon>Nitrospiraceae</taxon>
        <taxon>Leptospirillum</taxon>
    </lineage>
</organism>
<feature type="non-terminal residue" evidence="1">
    <location>
        <position position="31"/>
    </location>
</feature>
<dbReference type="EMBL" id="AJ002392">
    <property type="protein sequence ID" value="CAA05368.1"/>
    <property type="molecule type" value="Genomic_DNA"/>
</dbReference>
<protein>
    <submittedName>
        <fullName evidence="1">ORF2 protein</fullName>
    </submittedName>
</protein>
<sequence>MIYFPGRATTTDSLPLANERIVDEKPISEKA</sequence>